<dbReference type="InterPro" id="IPR029062">
    <property type="entry name" value="Class_I_gatase-like"/>
</dbReference>
<protein>
    <submittedName>
        <fullName evidence="5">GlxA family transcriptional regulator</fullName>
    </submittedName>
</protein>
<dbReference type="InterPro" id="IPR018060">
    <property type="entry name" value="HTH_AraC"/>
</dbReference>
<dbReference type="SUPFAM" id="SSF52317">
    <property type="entry name" value="Class I glutamine amidotransferase-like"/>
    <property type="match status" value="1"/>
</dbReference>
<evidence type="ECO:0000313" key="5">
    <source>
        <dbReference type="EMBL" id="MFC3965247.1"/>
    </source>
</evidence>
<evidence type="ECO:0000259" key="4">
    <source>
        <dbReference type="PROSITE" id="PS01124"/>
    </source>
</evidence>
<keyword evidence="3" id="KW-0804">Transcription</keyword>
<gene>
    <name evidence="5" type="ORF">ACFO0B_24940</name>
</gene>
<dbReference type="EMBL" id="JBHSAX010000019">
    <property type="protein sequence ID" value="MFC3965247.1"/>
    <property type="molecule type" value="Genomic_DNA"/>
</dbReference>
<feature type="domain" description="HTH araC/xylS-type" evidence="4">
    <location>
        <begin position="218"/>
        <end position="316"/>
    </location>
</feature>
<evidence type="ECO:0000256" key="1">
    <source>
        <dbReference type="ARBA" id="ARBA00023015"/>
    </source>
</evidence>
<dbReference type="InterPro" id="IPR002818">
    <property type="entry name" value="DJ-1/PfpI"/>
</dbReference>
<dbReference type="Pfam" id="PF12833">
    <property type="entry name" value="HTH_18"/>
    <property type="match status" value="1"/>
</dbReference>
<evidence type="ECO:0000313" key="6">
    <source>
        <dbReference type="Proteomes" id="UP001595696"/>
    </source>
</evidence>
<dbReference type="SMART" id="SM00342">
    <property type="entry name" value="HTH_ARAC"/>
    <property type="match status" value="1"/>
</dbReference>
<reference evidence="6" key="1">
    <citation type="journal article" date="2019" name="Int. J. Syst. Evol. Microbiol.">
        <title>The Global Catalogue of Microorganisms (GCM) 10K type strain sequencing project: providing services to taxonomists for standard genome sequencing and annotation.</title>
        <authorList>
            <consortium name="The Broad Institute Genomics Platform"/>
            <consortium name="The Broad Institute Genome Sequencing Center for Infectious Disease"/>
            <person name="Wu L."/>
            <person name="Ma J."/>
        </authorList>
    </citation>
    <scope>NUCLEOTIDE SEQUENCE [LARGE SCALE GENOMIC DNA]</scope>
    <source>
        <strain evidence="6">CGMCC 4.7330</strain>
    </source>
</reference>
<evidence type="ECO:0000256" key="2">
    <source>
        <dbReference type="ARBA" id="ARBA00023125"/>
    </source>
</evidence>
<name>A0ABV8DYL6_9NOCA</name>
<dbReference type="SUPFAM" id="SSF46689">
    <property type="entry name" value="Homeodomain-like"/>
    <property type="match status" value="1"/>
</dbReference>
<dbReference type="PROSITE" id="PS00041">
    <property type="entry name" value="HTH_ARAC_FAMILY_1"/>
    <property type="match status" value="1"/>
</dbReference>
<dbReference type="Gene3D" id="3.40.50.880">
    <property type="match status" value="1"/>
</dbReference>
<comment type="caution">
    <text evidence="5">The sequence shown here is derived from an EMBL/GenBank/DDBJ whole genome shotgun (WGS) entry which is preliminary data.</text>
</comment>
<dbReference type="InterPro" id="IPR009057">
    <property type="entry name" value="Homeodomain-like_sf"/>
</dbReference>
<dbReference type="PANTHER" id="PTHR46796:SF13">
    <property type="entry name" value="HTH-TYPE TRANSCRIPTIONAL ACTIVATOR RHAS"/>
    <property type="match status" value="1"/>
</dbReference>
<proteinExistence type="predicted"/>
<organism evidence="5 6">
    <name type="scientific">Nocardia jiangsuensis</name>
    <dbReference type="NCBI Taxonomy" id="1691563"/>
    <lineage>
        <taxon>Bacteria</taxon>
        <taxon>Bacillati</taxon>
        <taxon>Actinomycetota</taxon>
        <taxon>Actinomycetes</taxon>
        <taxon>Mycobacteriales</taxon>
        <taxon>Nocardiaceae</taxon>
        <taxon>Nocardia</taxon>
    </lineage>
</organism>
<dbReference type="InterPro" id="IPR018062">
    <property type="entry name" value="HTH_AraC-typ_CS"/>
</dbReference>
<dbReference type="Gene3D" id="1.10.10.60">
    <property type="entry name" value="Homeodomain-like"/>
    <property type="match status" value="1"/>
</dbReference>
<dbReference type="InterPro" id="IPR050204">
    <property type="entry name" value="AraC_XylS_family_regulators"/>
</dbReference>
<dbReference type="PANTHER" id="PTHR46796">
    <property type="entry name" value="HTH-TYPE TRANSCRIPTIONAL ACTIVATOR RHAS-RELATED"/>
    <property type="match status" value="1"/>
</dbReference>
<evidence type="ECO:0000256" key="3">
    <source>
        <dbReference type="ARBA" id="ARBA00023163"/>
    </source>
</evidence>
<keyword evidence="6" id="KW-1185">Reference proteome</keyword>
<dbReference type="Proteomes" id="UP001595696">
    <property type="component" value="Unassembled WGS sequence"/>
</dbReference>
<keyword evidence="1" id="KW-0805">Transcription regulation</keyword>
<dbReference type="PROSITE" id="PS01124">
    <property type="entry name" value="HTH_ARAC_FAMILY_2"/>
    <property type="match status" value="1"/>
</dbReference>
<dbReference type="RefSeq" id="WP_378614998.1">
    <property type="nucleotide sequence ID" value="NZ_JBHSAX010000019.1"/>
</dbReference>
<keyword evidence="2" id="KW-0238">DNA-binding</keyword>
<dbReference type="Pfam" id="PF01965">
    <property type="entry name" value="DJ-1_PfpI"/>
    <property type="match status" value="1"/>
</dbReference>
<accession>A0ABV8DYL6</accession>
<sequence length="321" mass="33544">MIDIDLLVLDGASASAVGSTVDVVSAANRILGEPAFDLRFVAPTPQVRVRGGLTAAARPLARARPRDIVVVPGLGAADGAQITARLAAPDIAAAGQWLVRAHARGAEIAASCTAVFVLGAAGLLAGRRCVTTWWLGAELARLAPGADVVLDDMVLRDGPIRTAGAAFAHVDLMLAIMRAHGGAALTDELAARLVVDQRASQASFLIPSHLAARDEVVAALESVVRAHPEHPHTLESLAGQCRTSPRTLARRTAAATGLSPLQLVARVRLRHALHLLRTTDRPLTEIAAAVGVGDPATLHRLIKRHTGRAPGAWRPGRRTGR</sequence>